<dbReference type="EMBL" id="MRCE01000010">
    <property type="protein sequence ID" value="OKH37876.1"/>
    <property type="molecule type" value="Genomic_DNA"/>
</dbReference>
<dbReference type="InterPro" id="IPR005184">
    <property type="entry name" value="DUF306_Meta_HslJ"/>
</dbReference>
<feature type="chain" id="PRO_5013182799" description="DUF306 domain-containing protein" evidence="1">
    <location>
        <begin position="34"/>
        <end position="171"/>
    </location>
</feature>
<comment type="caution">
    <text evidence="3">The sequence shown here is derived from an EMBL/GenBank/DDBJ whole genome shotgun (WGS) entry which is preliminary data.</text>
</comment>
<gene>
    <name evidence="3" type="ORF">NIES2119_12055</name>
</gene>
<dbReference type="Gene3D" id="2.40.128.270">
    <property type="match status" value="1"/>
</dbReference>
<dbReference type="Proteomes" id="UP000185860">
    <property type="component" value="Unassembled WGS sequence"/>
</dbReference>
<dbReference type="InterPro" id="IPR038670">
    <property type="entry name" value="HslJ-like_sf"/>
</dbReference>
<sequence length="171" mass="18644">MKNKTLSRKQLASCIVTLIVGSMGITTVNAVFAQQTLNNKPSSFEMAQSSSLAGSWRLANMTEGNFPTPMLPLSSTELTATFSEGKISGSGGCNRFMGGYKVDGEKLSIGPLASTFKACEQSIMDQEFKFLKALQAAQRYEVNEQGLTIYYQTEEGSGVLRFISQNIRGLW</sequence>
<keyword evidence="1" id="KW-0732">Signal</keyword>
<evidence type="ECO:0000313" key="4">
    <source>
        <dbReference type="Proteomes" id="UP000185860"/>
    </source>
</evidence>
<evidence type="ECO:0000259" key="2">
    <source>
        <dbReference type="Pfam" id="PF03724"/>
    </source>
</evidence>
<proteinExistence type="predicted"/>
<protein>
    <recommendedName>
        <fullName evidence="2">DUF306 domain-containing protein</fullName>
    </recommendedName>
</protein>
<dbReference type="AlphaFoldDB" id="A0A1U7IL12"/>
<dbReference type="PANTHER" id="PTHR35535:SF1">
    <property type="entry name" value="HEAT SHOCK PROTEIN HSLJ"/>
    <property type="match status" value="1"/>
</dbReference>
<dbReference type="OrthoDB" id="459863at2"/>
<name>A0A1U7IL12_9CYAN</name>
<feature type="domain" description="DUF306" evidence="2">
    <location>
        <begin position="52"/>
        <end position="162"/>
    </location>
</feature>
<reference evidence="3 4" key="1">
    <citation type="submission" date="2016-11" db="EMBL/GenBank/DDBJ databases">
        <title>Draft Genome Sequences of Nine Cyanobacterial Strains from Diverse Habitats.</title>
        <authorList>
            <person name="Zhu T."/>
            <person name="Hou S."/>
            <person name="Lu X."/>
            <person name="Hess W.R."/>
        </authorList>
    </citation>
    <scope>NUCLEOTIDE SEQUENCE [LARGE SCALE GENOMIC DNA]</scope>
    <source>
        <strain evidence="3 4">IAM M-71</strain>
    </source>
</reference>
<dbReference type="Pfam" id="PF03724">
    <property type="entry name" value="META"/>
    <property type="match status" value="1"/>
</dbReference>
<dbReference type="InterPro" id="IPR053147">
    <property type="entry name" value="Hsp_HslJ-like"/>
</dbReference>
<feature type="signal peptide" evidence="1">
    <location>
        <begin position="1"/>
        <end position="33"/>
    </location>
</feature>
<accession>A0A1U7IL12</accession>
<dbReference type="RefSeq" id="WP_073593717.1">
    <property type="nucleotide sequence ID" value="NZ_MRCE01000010.1"/>
</dbReference>
<organism evidence="3 4">
    <name type="scientific">[Phormidium ambiguum] IAM M-71</name>
    <dbReference type="NCBI Taxonomy" id="454136"/>
    <lineage>
        <taxon>Bacteria</taxon>
        <taxon>Bacillati</taxon>
        <taxon>Cyanobacteriota</taxon>
        <taxon>Cyanophyceae</taxon>
        <taxon>Oscillatoriophycideae</taxon>
        <taxon>Aerosakkonematales</taxon>
        <taxon>Aerosakkonemataceae</taxon>
        <taxon>Floridanema</taxon>
    </lineage>
</organism>
<dbReference type="STRING" id="454136.NIES2119_12055"/>
<evidence type="ECO:0000313" key="3">
    <source>
        <dbReference type="EMBL" id="OKH37876.1"/>
    </source>
</evidence>
<dbReference type="PANTHER" id="PTHR35535">
    <property type="entry name" value="HEAT SHOCK PROTEIN HSLJ"/>
    <property type="match status" value="1"/>
</dbReference>
<evidence type="ECO:0000256" key="1">
    <source>
        <dbReference type="SAM" id="SignalP"/>
    </source>
</evidence>